<protein>
    <submittedName>
        <fullName evidence="2">Uncharacterized protein</fullName>
    </submittedName>
</protein>
<dbReference type="Proteomes" id="UP000568022">
    <property type="component" value="Unassembled WGS sequence"/>
</dbReference>
<keyword evidence="3" id="KW-1185">Reference proteome</keyword>
<feature type="compositionally biased region" description="Pro residues" evidence="1">
    <location>
        <begin position="64"/>
        <end position="78"/>
    </location>
</feature>
<evidence type="ECO:0000256" key="1">
    <source>
        <dbReference type="SAM" id="MobiDB-lite"/>
    </source>
</evidence>
<proteinExistence type="predicted"/>
<name>A0A7W8BR20_9ACTN</name>
<evidence type="ECO:0000313" key="3">
    <source>
        <dbReference type="Proteomes" id="UP000568022"/>
    </source>
</evidence>
<evidence type="ECO:0000313" key="2">
    <source>
        <dbReference type="EMBL" id="MBB5128016.1"/>
    </source>
</evidence>
<comment type="caution">
    <text evidence="2">The sequence shown here is derived from an EMBL/GenBank/DDBJ whole genome shotgun (WGS) entry which is preliminary data.</text>
</comment>
<sequence>MTEPDPAADAPARLSGVRAVLTRVGVLAPPGLVPGEPADRLFQAARIQRGARSAEEREGGAPSGAPPPADRPAPPSPPRHARDPHPGPRPTGRRPPRRRSRSALGGIAAVAGRKRAPS</sequence>
<dbReference type="EMBL" id="JACHJE010000011">
    <property type="protein sequence ID" value="MBB5128016.1"/>
    <property type="molecule type" value="Genomic_DNA"/>
</dbReference>
<reference evidence="2 3" key="1">
    <citation type="submission" date="2020-08" db="EMBL/GenBank/DDBJ databases">
        <title>Genomic Encyclopedia of Type Strains, Phase III (KMG-III): the genomes of soil and plant-associated and newly described type strains.</title>
        <authorList>
            <person name="Whitman W."/>
        </authorList>
    </citation>
    <scope>NUCLEOTIDE SEQUENCE [LARGE SCALE GENOMIC DNA]</scope>
    <source>
        <strain evidence="2 3">CECT 3226</strain>
    </source>
</reference>
<feature type="compositionally biased region" description="Basic residues" evidence="1">
    <location>
        <begin position="91"/>
        <end position="101"/>
    </location>
</feature>
<accession>A0A7W8BR20</accession>
<organism evidence="2 3">
    <name type="scientific">Streptomyces griseoloalbus</name>
    <dbReference type="NCBI Taxonomy" id="67303"/>
    <lineage>
        <taxon>Bacteria</taxon>
        <taxon>Bacillati</taxon>
        <taxon>Actinomycetota</taxon>
        <taxon>Actinomycetes</taxon>
        <taxon>Kitasatosporales</taxon>
        <taxon>Streptomycetaceae</taxon>
        <taxon>Streptomyces</taxon>
    </lineage>
</organism>
<gene>
    <name evidence="2" type="ORF">FHS32_004788</name>
</gene>
<dbReference type="AlphaFoldDB" id="A0A7W8BR20"/>
<feature type="region of interest" description="Disordered" evidence="1">
    <location>
        <begin position="46"/>
        <end position="118"/>
    </location>
</feature>